<comment type="caution">
    <text evidence="1">The sequence shown here is derived from an EMBL/GenBank/DDBJ whole genome shotgun (WGS) entry which is preliminary data.</text>
</comment>
<dbReference type="GO" id="GO:0004553">
    <property type="term" value="F:hydrolase activity, hydrolyzing O-glycosyl compounds"/>
    <property type="evidence" value="ECO:0007669"/>
    <property type="project" value="TreeGrafter"/>
</dbReference>
<dbReference type="GO" id="GO:0005975">
    <property type="term" value="P:carbohydrate metabolic process"/>
    <property type="evidence" value="ECO:0007669"/>
    <property type="project" value="InterPro"/>
</dbReference>
<proteinExistence type="predicted"/>
<evidence type="ECO:0000313" key="1">
    <source>
        <dbReference type="EMBL" id="NBC67446.1"/>
    </source>
</evidence>
<gene>
    <name evidence="1" type="ORF">GT003_00370</name>
</gene>
<reference evidence="1 2" key="1">
    <citation type="submission" date="2020-01" db="EMBL/GenBank/DDBJ databases">
        <title>Paenibacillus soybeanensis sp. nov. isolated from the nodules of soybean (Glycine max(L.) Merr).</title>
        <authorList>
            <person name="Wang H."/>
        </authorList>
    </citation>
    <scope>NUCLEOTIDE SEQUENCE [LARGE SCALE GENOMIC DNA]</scope>
    <source>
        <strain evidence="1 2">DSM 23054</strain>
    </source>
</reference>
<dbReference type="Gene3D" id="1.50.10.10">
    <property type="match status" value="1"/>
</dbReference>
<accession>A0A7X4YKN8</accession>
<dbReference type="InterPro" id="IPR008928">
    <property type="entry name" value="6-hairpin_glycosidase_sf"/>
</dbReference>
<evidence type="ECO:0000313" key="2">
    <source>
        <dbReference type="Proteomes" id="UP000558113"/>
    </source>
</evidence>
<dbReference type="AlphaFoldDB" id="A0A7X4YKN8"/>
<dbReference type="RefSeq" id="WP_161693247.1">
    <property type="nucleotide sequence ID" value="NZ_JAAAMU010000001.1"/>
</dbReference>
<dbReference type="InterPro" id="IPR012341">
    <property type="entry name" value="6hp_glycosidase-like_sf"/>
</dbReference>
<dbReference type="OrthoDB" id="9802600at2"/>
<dbReference type="PANTHER" id="PTHR11051:SF8">
    <property type="entry name" value="PROTEIN-GLUCOSYLGALACTOSYLHYDROXYLYSINE GLUCOSIDASE"/>
    <property type="match status" value="1"/>
</dbReference>
<name>A0A7X4YKN8_9BACL</name>
<dbReference type="Proteomes" id="UP000558113">
    <property type="component" value="Unassembled WGS sequence"/>
</dbReference>
<sequence length="679" mass="75439">MTMIEAVRAGNVVRENWPVNPRAHLSLYLGSGSFGGCFDEFGLMNNGYGGAAADRPGSTFLMHADHWDGTGNQQVWLPLMRLAWLRGYDHGIPQTYRQTLDLYTGLLETALQHPGLQVTIRNRFHPGQRDLMGLEIAYTADDSAKCLPPIILALEAYAPAGRQQEVLRTTVDQVTLRVRSGTADTAVALRAHALAGELRLLPTDAGIEMRFGGDSGHFFLLIGAASYERVDGLTEQMNGYETAESFAEAADAGWQARWGDAYIAIPVAEHQALWARSLYYVFCSYSPDVRCPAPPGGWTGDGWGYSFPQDLSYIHPALLRLGHLDIAKAWVEFYARMIDGVRAFTKESFGADGTMWIWEFPIGMDWNGFADGAPNRYHYEIHNAAYPARMARETALYLGDADWTLDVCWPIVRESARFYASVLAKEEDGGWGIHLTPSMGQDESGGQNQWNYLCSLFSAEYCLRTAAQLAGELAAELGVEAEEAKRWNEVLEDGLAYERLLDREKGIYRTYENQQLREQTGRQKHPVQLNPLFAIPLGRMDDRLRQAYRNRYDLCVGATGAKQQFEGWTLPAFLIASAHAGDSAGLSRGLSELVPSTNVSPEWLQIYESSLSLGYTYLPYYTTSHGLYLQAVQDAIIHDYHGEIVIGSACPAEWAGAAYHNLRFPGGRKRSGVVEAAEH</sequence>
<protein>
    <submittedName>
        <fullName evidence="1">Uncharacterized protein</fullName>
    </submittedName>
</protein>
<dbReference type="PANTHER" id="PTHR11051">
    <property type="entry name" value="GLYCOSYL HYDROLASE-RELATED"/>
    <property type="match status" value="1"/>
</dbReference>
<dbReference type="SUPFAM" id="SSF48208">
    <property type="entry name" value="Six-hairpin glycosidases"/>
    <property type="match status" value="1"/>
</dbReference>
<dbReference type="EMBL" id="JAAAMU010000001">
    <property type="protein sequence ID" value="NBC67446.1"/>
    <property type="molecule type" value="Genomic_DNA"/>
</dbReference>
<organism evidence="1 2">
    <name type="scientific">Paenibacillus sacheonensis</name>
    <dbReference type="NCBI Taxonomy" id="742054"/>
    <lineage>
        <taxon>Bacteria</taxon>
        <taxon>Bacillati</taxon>
        <taxon>Bacillota</taxon>
        <taxon>Bacilli</taxon>
        <taxon>Bacillales</taxon>
        <taxon>Paenibacillaceae</taxon>
        <taxon>Paenibacillus</taxon>
    </lineage>
</organism>
<keyword evidence="2" id="KW-1185">Reference proteome</keyword>